<protein>
    <recommendedName>
        <fullName evidence="4">Ribosome production factor 2 homolog</fullName>
    </recommendedName>
    <alternativeName>
        <fullName evidence="4">Ribosome biogenesis protein RPF2 homolog</fullName>
    </alternativeName>
</protein>
<dbReference type="AlphaFoldDB" id="A0A177URL2"/>
<evidence type="ECO:0000313" key="7">
    <source>
        <dbReference type="Proteomes" id="UP000077671"/>
    </source>
</evidence>
<proteinExistence type="inferred from homology"/>
<evidence type="ECO:0000256" key="5">
    <source>
        <dbReference type="SAM" id="MobiDB-lite"/>
    </source>
</evidence>
<dbReference type="Pfam" id="PF04427">
    <property type="entry name" value="Brix"/>
    <property type="match status" value="1"/>
</dbReference>
<dbReference type="GO" id="GO:0005730">
    <property type="term" value="C:nucleolus"/>
    <property type="evidence" value="ECO:0007669"/>
    <property type="project" value="UniProtKB-SubCell"/>
</dbReference>
<evidence type="ECO:0000256" key="1">
    <source>
        <dbReference type="ARBA" id="ARBA00004604"/>
    </source>
</evidence>
<feature type="region of interest" description="Disordered" evidence="5">
    <location>
        <begin position="325"/>
        <end position="348"/>
    </location>
</feature>
<feature type="compositionally biased region" description="Basic residues" evidence="5">
    <location>
        <begin position="7"/>
        <end position="17"/>
    </location>
</feature>
<dbReference type="PANTHER" id="PTHR12728">
    <property type="entry name" value="BRIX DOMAIN CONTAINING PROTEIN"/>
    <property type="match status" value="1"/>
</dbReference>
<dbReference type="InterPro" id="IPR007109">
    <property type="entry name" value="Brix"/>
</dbReference>
<evidence type="ECO:0000313" key="6">
    <source>
        <dbReference type="EMBL" id="KAE8262509.1"/>
    </source>
</evidence>
<keyword evidence="3 4" id="KW-0539">Nucleus</keyword>
<organism evidence="6 7">
    <name type="scientific">Tilletia caries</name>
    <name type="common">wheat bunt fungus</name>
    <dbReference type="NCBI Taxonomy" id="13290"/>
    <lineage>
        <taxon>Eukaryota</taxon>
        <taxon>Fungi</taxon>
        <taxon>Dikarya</taxon>
        <taxon>Basidiomycota</taxon>
        <taxon>Ustilaginomycotina</taxon>
        <taxon>Exobasidiomycetes</taxon>
        <taxon>Tilletiales</taxon>
        <taxon>Tilletiaceae</taxon>
        <taxon>Tilletia</taxon>
    </lineage>
</organism>
<feature type="compositionally biased region" description="Acidic residues" evidence="5">
    <location>
        <begin position="382"/>
        <end position="439"/>
    </location>
</feature>
<dbReference type="GO" id="GO:0000027">
    <property type="term" value="P:ribosomal large subunit assembly"/>
    <property type="evidence" value="ECO:0007669"/>
    <property type="project" value="InterPro"/>
</dbReference>
<feature type="compositionally biased region" description="Basic and acidic residues" evidence="5">
    <location>
        <begin position="18"/>
        <end position="29"/>
    </location>
</feature>
<feature type="region of interest" description="Disordered" evidence="5">
    <location>
        <begin position="1"/>
        <end position="29"/>
    </location>
</feature>
<dbReference type="SMART" id="SM00879">
    <property type="entry name" value="Brix"/>
    <property type="match status" value="1"/>
</dbReference>
<feature type="region of interest" description="Disordered" evidence="5">
    <location>
        <begin position="371"/>
        <end position="454"/>
    </location>
</feature>
<comment type="caution">
    <text evidence="6">The sequence shown here is derived from an EMBL/GenBank/DDBJ whole genome shotgun (WGS) entry which is preliminary data.</text>
</comment>
<comment type="subcellular location">
    <subcellularLocation>
        <location evidence="1 4">Nucleus</location>
        <location evidence="1 4">Nucleolus</location>
    </subcellularLocation>
</comment>
<evidence type="ECO:0000256" key="2">
    <source>
        <dbReference type="ARBA" id="ARBA00010782"/>
    </source>
</evidence>
<dbReference type="PANTHER" id="PTHR12728:SF0">
    <property type="entry name" value="RIBOSOME PRODUCTION FACTOR 2 HOMOLOG"/>
    <property type="match status" value="1"/>
</dbReference>
<dbReference type="Proteomes" id="UP000077671">
    <property type="component" value="Unassembled WGS sequence"/>
</dbReference>
<dbReference type="InterPro" id="IPR039770">
    <property type="entry name" value="Rpf2"/>
</dbReference>
<name>A0A177URL2_9BASI</name>
<dbReference type="GO" id="GO:0000463">
    <property type="term" value="P:maturation of LSU-rRNA from tricistronic rRNA transcript (SSU-rRNA, 5.8S rRNA, LSU-rRNA)"/>
    <property type="evidence" value="ECO:0007669"/>
    <property type="project" value="TreeGrafter"/>
</dbReference>
<dbReference type="EMBL" id="LWDD02000231">
    <property type="protein sequence ID" value="KAE8262509.1"/>
    <property type="molecule type" value="Genomic_DNA"/>
</dbReference>
<comment type="similarity">
    <text evidence="2 4">Belongs to the RPF2 family.</text>
</comment>
<evidence type="ECO:0000256" key="4">
    <source>
        <dbReference type="RuleBase" id="RU367086"/>
    </source>
</evidence>
<reference evidence="6" key="2">
    <citation type="journal article" date="2019" name="IMA Fungus">
        <title>Genome sequencing and comparison of five Tilletia species to identify candidate genes for the detection of regulated species infecting wheat.</title>
        <authorList>
            <person name="Nguyen H.D.T."/>
            <person name="Sultana T."/>
            <person name="Kesanakurti P."/>
            <person name="Hambleton S."/>
        </authorList>
    </citation>
    <scope>NUCLEOTIDE SEQUENCE</scope>
    <source>
        <strain evidence="6">DAOMC 238032</strain>
    </source>
</reference>
<reference evidence="6" key="1">
    <citation type="submission" date="2016-04" db="EMBL/GenBank/DDBJ databases">
        <authorList>
            <person name="Nguyen H.D."/>
            <person name="Kesanakurti P."/>
            <person name="Cullis J."/>
            <person name="Levesque C.A."/>
            <person name="Hambleton S."/>
        </authorList>
    </citation>
    <scope>NUCLEOTIDE SEQUENCE</scope>
    <source>
        <strain evidence="6">DAOMC 238032</strain>
    </source>
</reference>
<gene>
    <name evidence="6" type="ORF">A4X03_0g2399</name>
</gene>
<dbReference type="GO" id="GO:0019843">
    <property type="term" value="F:rRNA binding"/>
    <property type="evidence" value="ECO:0007669"/>
    <property type="project" value="UniProtKB-UniRule"/>
</dbReference>
<accession>A0A177URL2</accession>
<evidence type="ECO:0000256" key="3">
    <source>
        <dbReference type="ARBA" id="ARBA00023242"/>
    </source>
</evidence>
<sequence length="454" mass="50010">MSGALIRTKKPKNARSKRALENREAKERENPKTAIFVRASRTSDTVNTALRELGALKKPEAIAFNKKNAILPFEDDASLCFFSQKNDASLLLIGSSQKKRKDNLIWVRMFDYQVLDILEMGIQQCIPMTDPLFKGVTKPGLGLRPLFHFSGPQFTTEYPDSYASGNSFDDNPHAPYQHLKSLLLDFYRGQELPPGPLPGQGQIALTGLQHVISITAEPFEASSSTTSSSSAAQSELTQSLANLYAATATGANTVGETNAGTSYQANIQPAHGGTVHFRVYTVALLASGTRLPRVELNECGPRFTFDLRRRKPALPDLLKASLKRPKNALELNSQGKQGTKRKNLDTDDMGDLVGQIHVGKQDLSKLQTRKMVGLKKGRDPKDEDDDDDDDEDDDDDDDDGFEDAEDGDDDDDDDDDGAEDGDEDGDEEDDDEEGDEEEEEKKVAPASGRKVQRR</sequence>
<dbReference type="PROSITE" id="PS50833">
    <property type="entry name" value="BRIX"/>
    <property type="match status" value="1"/>
</dbReference>